<evidence type="ECO:0000313" key="7">
    <source>
        <dbReference type="EMBL" id="CAG2069267.1"/>
    </source>
</evidence>
<dbReference type="EC" id="3.4.-.-" evidence="6"/>
<name>A0ABN7PNY8_TIMPD</name>
<evidence type="ECO:0000256" key="2">
    <source>
        <dbReference type="ARBA" id="ARBA00022729"/>
    </source>
</evidence>
<dbReference type="EMBL" id="CAJPIN010124776">
    <property type="protein sequence ID" value="CAG2069267.1"/>
    <property type="molecule type" value="Genomic_DNA"/>
</dbReference>
<evidence type="ECO:0000256" key="4">
    <source>
        <dbReference type="ARBA" id="ARBA00023180"/>
    </source>
</evidence>
<protein>
    <recommendedName>
        <fullName evidence="6">Angiotensin-converting enzyme</fullName>
        <ecNumber evidence="6">3.4.-.-</ecNumber>
    </recommendedName>
</protein>
<dbReference type="Proteomes" id="UP001153148">
    <property type="component" value="Unassembled WGS sequence"/>
</dbReference>
<comment type="caution">
    <text evidence="7">The sequence shown here is derived from an EMBL/GenBank/DDBJ whole genome shotgun (WGS) entry which is preliminary data.</text>
</comment>
<proteinExistence type="inferred from homology"/>
<keyword evidence="6" id="KW-0862">Zinc</keyword>
<dbReference type="SUPFAM" id="SSF55486">
    <property type="entry name" value="Metalloproteases ('zincins'), catalytic domain"/>
    <property type="match status" value="2"/>
</dbReference>
<evidence type="ECO:0000256" key="5">
    <source>
        <dbReference type="PROSITE-ProRule" id="PRU01355"/>
    </source>
</evidence>
<dbReference type="PRINTS" id="PR00791">
    <property type="entry name" value="PEPDIPTASEA"/>
</dbReference>
<accession>A0ABN7PNY8</accession>
<comment type="similarity">
    <text evidence="1 5 6">Belongs to the peptidase M2 family.</text>
</comment>
<keyword evidence="6" id="KW-0378">Hydrolase</keyword>
<dbReference type="PANTHER" id="PTHR10514">
    <property type="entry name" value="ANGIOTENSIN-CONVERTING ENZYME"/>
    <property type="match status" value="1"/>
</dbReference>
<dbReference type="PANTHER" id="PTHR10514:SF44">
    <property type="entry name" value="ANGIOTENSIN-CONVERTING ENZYME-RELATED"/>
    <property type="match status" value="1"/>
</dbReference>
<evidence type="ECO:0000313" key="8">
    <source>
        <dbReference type="Proteomes" id="UP001153148"/>
    </source>
</evidence>
<keyword evidence="6" id="KW-0482">Metalloprotease</keyword>
<keyword evidence="2" id="KW-0732">Signal</keyword>
<dbReference type="InterPro" id="IPR001548">
    <property type="entry name" value="Peptidase_M2"/>
</dbReference>
<keyword evidence="4 6" id="KW-0325">Glycoprotein</keyword>
<sequence length="130" mass="14944">LINNRRFSDTLSTGNMWAQKWGNVLELSVPYPNASAVDVTPKMKEQTWGNVFDISTPYPEKEAVDVTPQMVKKGYTPLRMFKLAEEFFISLNLSAMPASFWDNSILEKPKDRDLVCHASAWDFYDGKDFR</sequence>
<organism evidence="7 8">
    <name type="scientific">Timema podura</name>
    <name type="common">Walking stick</name>
    <dbReference type="NCBI Taxonomy" id="61482"/>
    <lineage>
        <taxon>Eukaryota</taxon>
        <taxon>Metazoa</taxon>
        <taxon>Ecdysozoa</taxon>
        <taxon>Arthropoda</taxon>
        <taxon>Hexapoda</taxon>
        <taxon>Insecta</taxon>
        <taxon>Pterygota</taxon>
        <taxon>Neoptera</taxon>
        <taxon>Polyneoptera</taxon>
        <taxon>Phasmatodea</taxon>
        <taxon>Timematodea</taxon>
        <taxon>Timematoidea</taxon>
        <taxon>Timematidae</taxon>
        <taxon>Timema</taxon>
    </lineage>
</organism>
<keyword evidence="8" id="KW-1185">Reference proteome</keyword>
<comment type="caution">
    <text evidence="5">Lacks conserved residue(s) required for the propagation of feature annotation.</text>
</comment>
<keyword evidence="6" id="KW-0121">Carboxypeptidase</keyword>
<keyword evidence="3" id="KW-1015">Disulfide bond</keyword>
<keyword evidence="6" id="KW-0479">Metal-binding</keyword>
<comment type="cofactor">
    <cofactor evidence="6">
        <name>Zn(2+)</name>
        <dbReference type="ChEBI" id="CHEBI:29105"/>
    </cofactor>
    <text evidence="6">Binds 1 zinc ion per subunit.</text>
</comment>
<dbReference type="PROSITE" id="PS52011">
    <property type="entry name" value="PEPTIDASE_M2"/>
    <property type="match status" value="1"/>
</dbReference>
<feature type="non-terminal residue" evidence="7">
    <location>
        <position position="1"/>
    </location>
</feature>
<gene>
    <name evidence="7" type="ORF">TPAB3V08_LOCUS16210</name>
</gene>
<evidence type="ECO:0000256" key="6">
    <source>
        <dbReference type="RuleBase" id="RU361144"/>
    </source>
</evidence>
<evidence type="ECO:0000256" key="1">
    <source>
        <dbReference type="ARBA" id="ARBA00008139"/>
    </source>
</evidence>
<evidence type="ECO:0000256" key="3">
    <source>
        <dbReference type="ARBA" id="ARBA00023157"/>
    </source>
</evidence>
<reference evidence="7" key="1">
    <citation type="submission" date="2021-03" db="EMBL/GenBank/DDBJ databases">
        <authorList>
            <person name="Tran Van P."/>
        </authorList>
    </citation>
    <scope>NUCLEOTIDE SEQUENCE</scope>
</reference>
<dbReference type="Pfam" id="PF01401">
    <property type="entry name" value="Peptidase_M2"/>
    <property type="match status" value="1"/>
</dbReference>
<keyword evidence="6" id="KW-0645">Protease</keyword>